<keyword evidence="8" id="KW-1185">Reference proteome</keyword>
<dbReference type="FunFam" id="2.40.50.140:FF:000007">
    <property type="entry name" value="40S ribosomal protein S23"/>
    <property type="match status" value="1"/>
</dbReference>
<dbReference type="Gene3D" id="2.40.50.140">
    <property type="entry name" value="Nucleic acid-binding proteins"/>
    <property type="match status" value="1"/>
</dbReference>
<dbReference type="PROSITE" id="PS00055">
    <property type="entry name" value="RIBOSOMAL_S12"/>
    <property type="match status" value="1"/>
</dbReference>
<evidence type="ECO:0000256" key="1">
    <source>
        <dbReference type="ARBA" id="ARBA00005657"/>
    </source>
</evidence>
<dbReference type="Proteomes" id="UP000035681">
    <property type="component" value="Unplaced"/>
</dbReference>
<dbReference type="AlphaFoldDB" id="A0AAF5D1S3"/>
<evidence type="ECO:0000256" key="4">
    <source>
        <dbReference type="ARBA" id="ARBA00023274"/>
    </source>
</evidence>
<evidence type="ECO:0000256" key="5">
    <source>
        <dbReference type="ARBA" id="ARBA00035161"/>
    </source>
</evidence>
<evidence type="ECO:0000256" key="7">
    <source>
        <dbReference type="SAM" id="Phobius"/>
    </source>
</evidence>
<dbReference type="NCBIfam" id="TIGR00982">
    <property type="entry name" value="uS12_E_A"/>
    <property type="match status" value="1"/>
</dbReference>
<dbReference type="GO" id="GO:0006412">
    <property type="term" value="P:translation"/>
    <property type="evidence" value="ECO:0007669"/>
    <property type="project" value="InterPro"/>
</dbReference>
<feature type="transmembrane region" description="Helical" evidence="7">
    <location>
        <begin position="553"/>
        <end position="572"/>
    </location>
</feature>
<dbReference type="WBParaSite" id="TCONS_00004682.p1">
    <property type="protein sequence ID" value="TCONS_00004682.p1"/>
    <property type="gene ID" value="XLOC_002524"/>
</dbReference>
<dbReference type="InterPro" id="IPR005680">
    <property type="entry name" value="Ribosomal_uS12_euk/arc"/>
</dbReference>
<evidence type="ECO:0000313" key="8">
    <source>
        <dbReference type="Proteomes" id="UP000035681"/>
    </source>
</evidence>
<keyword evidence="7" id="KW-1133">Transmembrane helix</keyword>
<feature type="transmembrane region" description="Helical" evidence="7">
    <location>
        <begin position="397"/>
        <end position="419"/>
    </location>
</feature>
<feature type="transmembrane region" description="Helical" evidence="7">
    <location>
        <begin position="318"/>
        <end position="336"/>
    </location>
</feature>
<feature type="transmembrane region" description="Helical" evidence="7">
    <location>
        <begin position="578"/>
        <end position="595"/>
    </location>
</feature>
<dbReference type="InterPro" id="IPR012340">
    <property type="entry name" value="NA-bd_OB-fold"/>
</dbReference>
<feature type="transmembrane region" description="Helical" evidence="7">
    <location>
        <begin position="473"/>
        <end position="495"/>
    </location>
</feature>
<reference evidence="9" key="1">
    <citation type="submission" date="2024-02" db="UniProtKB">
        <authorList>
            <consortium name="WormBaseParasite"/>
        </authorList>
    </citation>
    <scope>IDENTIFICATION</scope>
</reference>
<dbReference type="SUPFAM" id="SSF50249">
    <property type="entry name" value="Nucleic acid-binding proteins"/>
    <property type="match status" value="1"/>
</dbReference>
<protein>
    <recommendedName>
        <fullName evidence="5">Small ribosomal subunit protein uS12</fullName>
    </recommendedName>
    <alternativeName>
        <fullName evidence="6">40S ribosomal protein S23</fullName>
    </alternativeName>
</protein>
<evidence type="ECO:0000313" key="9">
    <source>
        <dbReference type="WBParaSite" id="TCONS_00004682.p1"/>
    </source>
</evidence>
<feature type="transmembrane region" description="Helical" evidence="7">
    <location>
        <begin position="439"/>
        <end position="461"/>
    </location>
</feature>
<evidence type="ECO:0000256" key="2">
    <source>
        <dbReference type="ARBA" id="ARBA00011542"/>
    </source>
</evidence>
<feature type="transmembrane region" description="Helical" evidence="7">
    <location>
        <begin position="253"/>
        <end position="274"/>
    </location>
</feature>
<organism evidence="8 9">
    <name type="scientific">Strongyloides stercoralis</name>
    <name type="common">Threadworm</name>
    <dbReference type="NCBI Taxonomy" id="6248"/>
    <lineage>
        <taxon>Eukaryota</taxon>
        <taxon>Metazoa</taxon>
        <taxon>Ecdysozoa</taxon>
        <taxon>Nematoda</taxon>
        <taxon>Chromadorea</taxon>
        <taxon>Rhabditida</taxon>
        <taxon>Tylenchina</taxon>
        <taxon>Panagrolaimomorpha</taxon>
        <taxon>Strongyloidoidea</taxon>
        <taxon>Strongyloididae</taxon>
        <taxon>Strongyloides</taxon>
    </lineage>
</organism>
<keyword evidence="7" id="KW-0472">Membrane</keyword>
<comment type="subunit">
    <text evidence="2">Component of the 40S small ribosomal subunit.</text>
</comment>
<feature type="transmembrane region" description="Helical" evidence="7">
    <location>
        <begin position="162"/>
        <end position="181"/>
    </location>
</feature>
<sequence>LNCTLLYLIYAKGICTARKLRNRRREQRWMDKRFKKAHIGTRWKSDPFGGACMAKGIVVEKIGVEAKQPNSAIRKCVRVQLIKNSKKITAFVPNDGCLNFIEENDEVLVSGFGRSGHAVGDIPGVRFKIVKVANVSLHAFFGLKGQTIFLNIPKFKNLSLSLGYECFGLFFAGEAFSYSFAEFAVHYVGYRIILKFSGFVICIFFFITLLENIFLIRIGAFIIGIAIGNIWISLTSFLKYSRSHPWHNCINKIFICLPFTITFLLPIIGVSSSLPDNLPIELKSPAMIIENNQFVPEIFEHVKSVVIAKIFYEHLLEYLIFSLIGTFLLSVQPRLWKIVGMKANDNTNLKLTLVDYNNEKDAFSKSINKLYKKKRKTIAKSWKSDIKSIPYIIFNRFMIIGYIPVFYIGAMTAYIGPLLTSGINYGDVERDLDTQTNYLTLLIVFICVGKGTTQYWISIINKDKYNRSRKGKLYTLLLTLGSFLIISFSNVFLPIDQIDLLYGIVKNKFNFTTKILVIIRLFSISFISIASTFTEYYVYGYFEILGQEFGSKIMYIIRIIHCLSVVFFVLTFQHIPTYVFPLIMSIFALITAVNFSKAEKYLIKSIFITQGVSQTTITKLKS</sequence>
<keyword evidence="7" id="KW-0812">Transmembrane</keyword>
<comment type="similarity">
    <text evidence="1">Belongs to the universal ribosomal protein uS12 family.</text>
</comment>
<dbReference type="GO" id="GO:0003735">
    <property type="term" value="F:structural constituent of ribosome"/>
    <property type="evidence" value="ECO:0007669"/>
    <property type="project" value="InterPro"/>
</dbReference>
<feature type="transmembrane region" description="Helical" evidence="7">
    <location>
        <begin position="213"/>
        <end position="232"/>
    </location>
</feature>
<dbReference type="Pfam" id="PF00164">
    <property type="entry name" value="Ribosom_S12_S23"/>
    <property type="match status" value="1"/>
</dbReference>
<feature type="transmembrane region" description="Helical" evidence="7">
    <location>
        <begin position="515"/>
        <end position="541"/>
    </location>
</feature>
<evidence type="ECO:0000256" key="3">
    <source>
        <dbReference type="ARBA" id="ARBA00022980"/>
    </source>
</evidence>
<dbReference type="PANTHER" id="PTHR11652">
    <property type="entry name" value="30S RIBOSOMAL PROTEIN S12 FAMILY MEMBER"/>
    <property type="match status" value="1"/>
</dbReference>
<evidence type="ECO:0000256" key="6">
    <source>
        <dbReference type="ARBA" id="ARBA00035463"/>
    </source>
</evidence>
<keyword evidence="4" id="KW-0687">Ribonucleoprotein</keyword>
<keyword evidence="3" id="KW-0689">Ribosomal protein</keyword>
<proteinExistence type="inferred from homology"/>
<accession>A0AAF5D1S3</accession>
<name>A0AAF5D1S3_STRER</name>
<feature type="transmembrane region" description="Helical" evidence="7">
    <location>
        <begin position="188"/>
        <end position="207"/>
    </location>
</feature>
<dbReference type="InterPro" id="IPR006032">
    <property type="entry name" value="Ribosomal_uS12"/>
</dbReference>
<dbReference type="GO" id="GO:0015935">
    <property type="term" value="C:small ribosomal subunit"/>
    <property type="evidence" value="ECO:0007669"/>
    <property type="project" value="InterPro"/>
</dbReference>
<dbReference type="CDD" id="cd03367">
    <property type="entry name" value="Ribosomal_S23"/>
    <property type="match status" value="1"/>
</dbReference>